<dbReference type="GO" id="GO:0005524">
    <property type="term" value="F:ATP binding"/>
    <property type="evidence" value="ECO:0007669"/>
    <property type="project" value="UniProtKB-KW"/>
</dbReference>
<evidence type="ECO:0000313" key="11">
    <source>
        <dbReference type="Proteomes" id="UP000679950"/>
    </source>
</evidence>
<feature type="transmembrane region" description="Helical" evidence="7">
    <location>
        <begin position="12"/>
        <end position="32"/>
    </location>
</feature>
<dbReference type="InterPro" id="IPR011527">
    <property type="entry name" value="ABC1_TM_dom"/>
</dbReference>
<dbReference type="InterPro" id="IPR017871">
    <property type="entry name" value="ABC_transporter-like_CS"/>
</dbReference>
<protein>
    <submittedName>
        <fullName evidence="10">ABC transporter ATP-binding protein YfiB</fullName>
    </submittedName>
</protein>
<sequence>MEKVISYLKPYRWAMLMAWALMLVELAVELWHPMFMANIIDEGILKQDLNAVMKWGGIMIGMSLLGFIAGITNSFFSAHASQGVGFDVRAAVFKKVQSFSFNNLAQFQTSSLITRLTNDITQIQNTLFMSLRVALRTPLLIIGGVTMAFFVNIKLALILIVPIPVLVALLFWMMRKTGKLFRLVQDKLDRVNNVMQENLTSMRLIKAFIRKDFEEKRFGTANEDLRKHTVKTLRLVELLGPLLLLIMNLAILFILWFAAADVHQARINVGEVVAIVNYGFRITMALSMLSWIIMAFSRGKASSGRINEILQTSVDLEDNASALSDKRIRAGKVKFQNVSFKYPGTDNFVLRNISFTANPGETIAVMGATGAGKSALFQLIPRLYDVNEGFIEIDDFDIRNMTLTSLRKQIGFVPQESILFTGSVESNIAWGKEDASHEEMIKSTKDAQIHETIQRLPKGYQTKVGQKGVNLSGGQKQRLSIARALVRTPKLLFLDDSTSALDMKTEAKLLEALEKYDSTIFIITQKITTAMKTDQILLLDEGELVACGTHEELMKSSALYQKIYTSQFTKGGLADVQKKKNGAAAGG</sequence>
<dbReference type="PROSITE" id="PS50893">
    <property type="entry name" value="ABC_TRANSPORTER_2"/>
    <property type="match status" value="1"/>
</dbReference>
<proteinExistence type="predicted"/>
<keyword evidence="2 7" id="KW-0812">Transmembrane</keyword>
<dbReference type="SUPFAM" id="SSF52540">
    <property type="entry name" value="P-loop containing nucleoside triphosphate hydrolases"/>
    <property type="match status" value="1"/>
</dbReference>
<evidence type="ECO:0000256" key="4">
    <source>
        <dbReference type="ARBA" id="ARBA00022840"/>
    </source>
</evidence>
<dbReference type="CDD" id="cd18548">
    <property type="entry name" value="ABC_6TM_Tm287_like"/>
    <property type="match status" value="1"/>
</dbReference>
<evidence type="ECO:0000256" key="1">
    <source>
        <dbReference type="ARBA" id="ARBA00004651"/>
    </source>
</evidence>
<dbReference type="InterPro" id="IPR036640">
    <property type="entry name" value="ABC1_TM_sf"/>
</dbReference>
<dbReference type="Pfam" id="PF00664">
    <property type="entry name" value="ABC_membrane"/>
    <property type="match status" value="1"/>
</dbReference>
<dbReference type="SUPFAM" id="SSF90123">
    <property type="entry name" value="ABC transporter transmembrane region"/>
    <property type="match status" value="1"/>
</dbReference>
<keyword evidence="3" id="KW-0547">Nucleotide-binding</keyword>
<evidence type="ECO:0000256" key="7">
    <source>
        <dbReference type="SAM" id="Phobius"/>
    </source>
</evidence>
<feature type="transmembrane region" description="Helical" evidence="7">
    <location>
        <begin position="156"/>
        <end position="174"/>
    </location>
</feature>
<dbReference type="PANTHER" id="PTHR43394">
    <property type="entry name" value="ATP-DEPENDENT PERMEASE MDL1, MITOCHONDRIAL"/>
    <property type="match status" value="1"/>
</dbReference>
<keyword evidence="5 7" id="KW-1133">Transmembrane helix</keyword>
<feature type="transmembrane region" description="Helical" evidence="7">
    <location>
        <begin position="52"/>
        <end position="71"/>
    </location>
</feature>
<accession>A0ABQ4KGQ3</accession>
<comment type="caution">
    <text evidence="10">The sequence shown here is derived from an EMBL/GenBank/DDBJ whole genome shotgun (WGS) entry which is preliminary data.</text>
</comment>
<dbReference type="InterPro" id="IPR027417">
    <property type="entry name" value="P-loop_NTPase"/>
</dbReference>
<dbReference type="PROSITE" id="PS00211">
    <property type="entry name" value="ABC_TRANSPORTER_1"/>
    <property type="match status" value="1"/>
</dbReference>
<reference evidence="10 11" key="1">
    <citation type="submission" date="2021-03" db="EMBL/GenBank/DDBJ databases">
        <title>Antimicrobial resistance genes in bacteria isolated from Japanese honey, and their potential for conferring macrolide and lincosamide resistance in the American foulbrood pathogen Paenibacillus larvae.</title>
        <authorList>
            <person name="Okamoto M."/>
            <person name="Kumagai M."/>
            <person name="Kanamori H."/>
            <person name="Takamatsu D."/>
        </authorList>
    </citation>
    <scope>NUCLEOTIDE SEQUENCE [LARGE SCALE GENOMIC DNA]</scope>
    <source>
        <strain evidence="10 11">J8TS2</strain>
    </source>
</reference>
<dbReference type="Gene3D" id="3.40.50.300">
    <property type="entry name" value="P-loop containing nucleotide triphosphate hydrolases"/>
    <property type="match status" value="1"/>
</dbReference>
<feature type="transmembrane region" description="Helical" evidence="7">
    <location>
        <begin position="278"/>
        <end position="296"/>
    </location>
</feature>
<evidence type="ECO:0000313" key="10">
    <source>
        <dbReference type="EMBL" id="GIN56611.1"/>
    </source>
</evidence>
<keyword evidence="11" id="KW-1185">Reference proteome</keyword>
<gene>
    <name evidence="10" type="primary">yfiB</name>
    <name evidence="10" type="ORF">J8TS2_09300</name>
</gene>
<evidence type="ECO:0000256" key="5">
    <source>
        <dbReference type="ARBA" id="ARBA00022989"/>
    </source>
</evidence>
<feature type="transmembrane region" description="Helical" evidence="7">
    <location>
        <begin position="133"/>
        <end position="150"/>
    </location>
</feature>
<dbReference type="SMART" id="SM00382">
    <property type="entry name" value="AAA"/>
    <property type="match status" value="1"/>
</dbReference>
<evidence type="ECO:0000259" key="9">
    <source>
        <dbReference type="PROSITE" id="PS50929"/>
    </source>
</evidence>
<name>A0ABQ4KGQ3_9BACI</name>
<feature type="transmembrane region" description="Helical" evidence="7">
    <location>
        <begin position="235"/>
        <end position="258"/>
    </location>
</feature>
<evidence type="ECO:0000256" key="2">
    <source>
        <dbReference type="ARBA" id="ARBA00022692"/>
    </source>
</evidence>
<dbReference type="Pfam" id="PF00005">
    <property type="entry name" value="ABC_tran"/>
    <property type="match status" value="1"/>
</dbReference>
<evidence type="ECO:0000259" key="8">
    <source>
        <dbReference type="PROSITE" id="PS50893"/>
    </source>
</evidence>
<dbReference type="InterPro" id="IPR039421">
    <property type="entry name" value="Type_1_exporter"/>
</dbReference>
<comment type="subcellular location">
    <subcellularLocation>
        <location evidence="1">Cell membrane</location>
        <topology evidence="1">Multi-pass membrane protein</topology>
    </subcellularLocation>
</comment>
<keyword evidence="4 10" id="KW-0067">ATP-binding</keyword>
<dbReference type="InterPro" id="IPR003439">
    <property type="entry name" value="ABC_transporter-like_ATP-bd"/>
</dbReference>
<evidence type="ECO:0000256" key="3">
    <source>
        <dbReference type="ARBA" id="ARBA00022741"/>
    </source>
</evidence>
<feature type="domain" description="ABC transporter" evidence="8">
    <location>
        <begin position="333"/>
        <end position="566"/>
    </location>
</feature>
<keyword evidence="6 7" id="KW-0472">Membrane</keyword>
<dbReference type="PROSITE" id="PS50929">
    <property type="entry name" value="ABC_TM1F"/>
    <property type="match status" value="1"/>
</dbReference>
<evidence type="ECO:0000256" key="6">
    <source>
        <dbReference type="ARBA" id="ARBA00023136"/>
    </source>
</evidence>
<dbReference type="RefSeq" id="WP_212965626.1">
    <property type="nucleotide sequence ID" value="NZ_BORB01000005.1"/>
</dbReference>
<dbReference type="Proteomes" id="UP000679950">
    <property type="component" value="Unassembled WGS sequence"/>
</dbReference>
<dbReference type="PANTHER" id="PTHR43394:SF1">
    <property type="entry name" value="ATP-BINDING CASSETTE SUB-FAMILY B MEMBER 10, MITOCHONDRIAL"/>
    <property type="match status" value="1"/>
</dbReference>
<organism evidence="10 11">
    <name type="scientific">Lederbergia ruris</name>
    <dbReference type="NCBI Taxonomy" id="217495"/>
    <lineage>
        <taxon>Bacteria</taxon>
        <taxon>Bacillati</taxon>
        <taxon>Bacillota</taxon>
        <taxon>Bacilli</taxon>
        <taxon>Bacillales</taxon>
        <taxon>Bacillaceae</taxon>
        <taxon>Lederbergia</taxon>
    </lineage>
</organism>
<dbReference type="Gene3D" id="1.20.1560.10">
    <property type="entry name" value="ABC transporter type 1, transmembrane domain"/>
    <property type="match status" value="1"/>
</dbReference>
<dbReference type="EMBL" id="BORB01000005">
    <property type="protein sequence ID" value="GIN56611.1"/>
    <property type="molecule type" value="Genomic_DNA"/>
</dbReference>
<feature type="domain" description="ABC transmembrane type-1" evidence="9">
    <location>
        <begin position="33"/>
        <end position="298"/>
    </location>
</feature>
<dbReference type="InterPro" id="IPR003593">
    <property type="entry name" value="AAA+_ATPase"/>
</dbReference>